<name>A0ACC0TZW4_9AGAM</name>
<accession>A0ACC0TZW4</accession>
<dbReference type="Proteomes" id="UP001207468">
    <property type="component" value="Unassembled WGS sequence"/>
</dbReference>
<comment type="caution">
    <text evidence="1">The sequence shown here is derived from an EMBL/GenBank/DDBJ whole genome shotgun (WGS) entry which is preliminary data.</text>
</comment>
<evidence type="ECO:0000313" key="2">
    <source>
        <dbReference type="Proteomes" id="UP001207468"/>
    </source>
</evidence>
<keyword evidence="2" id="KW-1185">Reference proteome</keyword>
<proteinExistence type="predicted"/>
<organism evidence="1 2">
    <name type="scientific">Russula earlei</name>
    <dbReference type="NCBI Taxonomy" id="71964"/>
    <lineage>
        <taxon>Eukaryota</taxon>
        <taxon>Fungi</taxon>
        <taxon>Dikarya</taxon>
        <taxon>Basidiomycota</taxon>
        <taxon>Agaricomycotina</taxon>
        <taxon>Agaricomycetes</taxon>
        <taxon>Russulales</taxon>
        <taxon>Russulaceae</taxon>
        <taxon>Russula</taxon>
    </lineage>
</organism>
<reference evidence="1" key="1">
    <citation type="submission" date="2021-03" db="EMBL/GenBank/DDBJ databases">
        <title>Evolutionary priming and transition to the ectomycorrhizal habit in an iconic lineage of mushroom-forming fungi: is preadaptation a requirement?</title>
        <authorList>
            <consortium name="DOE Joint Genome Institute"/>
            <person name="Looney B.P."/>
            <person name="Miyauchi S."/>
            <person name="Morin E."/>
            <person name="Drula E."/>
            <person name="Courty P.E."/>
            <person name="Chicoki N."/>
            <person name="Fauchery L."/>
            <person name="Kohler A."/>
            <person name="Kuo A."/>
            <person name="LaButti K."/>
            <person name="Pangilinan J."/>
            <person name="Lipzen A."/>
            <person name="Riley R."/>
            <person name="Andreopoulos W."/>
            <person name="He G."/>
            <person name="Johnson J."/>
            <person name="Barry K.W."/>
            <person name="Grigoriev I.V."/>
            <person name="Nagy L."/>
            <person name="Hibbett D."/>
            <person name="Henrissat B."/>
            <person name="Matheny P.B."/>
            <person name="Labbe J."/>
            <person name="Martin A.F."/>
        </authorList>
    </citation>
    <scope>NUCLEOTIDE SEQUENCE</scope>
    <source>
        <strain evidence="1">BPL698</strain>
    </source>
</reference>
<dbReference type="EMBL" id="JAGFNK010000260">
    <property type="protein sequence ID" value="KAI9455031.1"/>
    <property type="molecule type" value="Genomic_DNA"/>
</dbReference>
<sequence length="144" mass="15586">MCCIDAQLPSPTSSLLAAAQNKNGSLGDSDAMGMQDSWSDSVLDIVTMLGEGVSGVVEVVWDKWMGCWFTSKMIITHEGLLKQLVHKLVFLSGLRHTNLPSFGDDKKHGGAIVAPKHIMGKEYTICVDVWSSGLEDEDGLETCD</sequence>
<gene>
    <name evidence="1" type="ORF">F5148DRAFT_1151570</name>
</gene>
<protein>
    <submittedName>
        <fullName evidence="1">Uncharacterized protein</fullName>
    </submittedName>
</protein>
<evidence type="ECO:0000313" key="1">
    <source>
        <dbReference type="EMBL" id="KAI9455031.1"/>
    </source>
</evidence>